<name>A0A7R8X2Q0_9CRUS</name>
<proteinExistence type="inferred from homology"/>
<dbReference type="GO" id="GO:0005634">
    <property type="term" value="C:nucleus"/>
    <property type="evidence" value="ECO:0007669"/>
    <property type="project" value="TreeGrafter"/>
</dbReference>
<sequence>MTDARAKVLELIQSKDKIDRLIEEQGRILEMENNVGMNTPLVDEEGYPRSDVDVPRVRAARHQIICLQNDRKALLKEIEDGLLAIHDVERTTSVEVPPQSSSAGANGYHHIEDGLSHGQHKTPFIRISDVSPGSPAALAGFENGDLITQFGSITSENYKKLNDIAEAVSHSQNHPLNIQAKREDQFVKLILTPQTWSGRGLLGCKVNPLK</sequence>
<feature type="domain" description="PDZ" evidence="3">
    <location>
        <begin position="127"/>
        <end position="178"/>
    </location>
</feature>
<dbReference type="Gene3D" id="6.10.140.1710">
    <property type="match status" value="1"/>
</dbReference>
<dbReference type="GO" id="GO:0005737">
    <property type="term" value="C:cytoplasm"/>
    <property type="evidence" value="ECO:0007669"/>
    <property type="project" value="TreeGrafter"/>
</dbReference>
<dbReference type="Proteomes" id="UP000677054">
    <property type="component" value="Unassembled WGS sequence"/>
</dbReference>
<evidence type="ECO:0000313" key="6">
    <source>
        <dbReference type="Proteomes" id="UP000677054"/>
    </source>
</evidence>
<feature type="domain" description="Nas2 N-terminal" evidence="4">
    <location>
        <begin position="9"/>
        <end position="86"/>
    </location>
</feature>
<dbReference type="FunFam" id="2.30.42.10:FF:000107">
    <property type="entry name" value="26S proteasome non-ATPase regulatory subunit 9"/>
    <property type="match status" value="1"/>
</dbReference>
<dbReference type="Pfam" id="PF18265">
    <property type="entry name" value="Nas2_N"/>
    <property type="match status" value="1"/>
</dbReference>
<evidence type="ECO:0000313" key="5">
    <source>
        <dbReference type="EMBL" id="CAD7241585.1"/>
    </source>
</evidence>
<dbReference type="PANTHER" id="PTHR12651:SF1">
    <property type="entry name" value="26S PROTEASOME NON-ATPASE REGULATORY SUBUNIT 9"/>
    <property type="match status" value="1"/>
</dbReference>
<dbReference type="Pfam" id="PF17820">
    <property type="entry name" value="PDZ_6"/>
    <property type="match status" value="1"/>
</dbReference>
<reference evidence="5" key="1">
    <citation type="submission" date="2020-11" db="EMBL/GenBank/DDBJ databases">
        <authorList>
            <person name="Tran Van P."/>
        </authorList>
    </citation>
    <scope>NUCLEOTIDE SEQUENCE</scope>
</reference>
<evidence type="ECO:0000259" key="4">
    <source>
        <dbReference type="Pfam" id="PF18265"/>
    </source>
</evidence>
<dbReference type="PANTHER" id="PTHR12651">
    <property type="entry name" value="26S PROTEASOME NON-ATPASE REGULATORY SUBUNIT 9"/>
    <property type="match status" value="1"/>
</dbReference>
<dbReference type="InterPro" id="IPR041489">
    <property type="entry name" value="PDZ_6"/>
</dbReference>
<evidence type="ECO:0000259" key="3">
    <source>
        <dbReference type="Pfam" id="PF17820"/>
    </source>
</evidence>
<comment type="similarity">
    <text evidence="1">Belongs to the proteasome subunit p27 family.</text>
</comment>
<dbReference type="EMBL" id="CAJPEV010000152">
    <property type="protein sequence ID" value="CAG0881453.1"/>
    <property type="molecule type" value="Genomic_DNA"/>
</dbReference>
<organism evidence="5">
    <name type="scientific">Darwinula stevensoni</name>
    <dbReference type="NCBI Taxonomy" id="69355"/>
    <lineage>
        <taxon>Eukaryota</taxon>
        <taxon>Metazoa</taxon>
        <taxon>Ecdysozoa</taxon>
        <taxon>Arthropoda</taxon>
        <taxon>Crustacea</taxon>
        <taxon>Oligostraca</taxon>
        <taxon>Ostracoda</taxon>
        <taxon>Podocopa</taxon>
        <taxon>Podocopida</taxon>
        <taxon>Darwinulocopina</taxon>
        <taxon>Darwinuloidea</taxon>
        <taxon>Darwinulidae</taxon>
        <taxon>Darwinula</taxon>
    </lineage>
</organism>
<accession>A0A7R8X2Q0</accession>
<evidence type="ECO:0000256" key="1">
    <source>
        <dbReference type="ARBA" id="ARBA00005256"/>
    </source>
</evidence>
<evidence type="ECO:0008006" key="7">
    <source>
        <dbReference type="Google" id="ProtNLM"/>
    </source>
</evidence>
<protein>
    <recommendedName>
        <fullName evidence="7">26S proteasome non-ATPase regulatory subunit 9</fullName>
    </recommendedName>
</protein>
<dbReference type="GO" id="GO:0070682">
    <property type="term" value="P:proteasome regulatory particle assembly"/>
    <property type="evidence" value="ECO:0007669"/>
    <property type="project" value="InterPro"/>
</dbReference>
<dbReference type="SUPFAM" id="SSF50156">
    <property type="entry name" value="PDZ domain-like"/>
    <property type="match status" value="1"/>
</dbReference>
<dbReference type="Gene3D" id="2.30.42.10">
    <property type="match status" value="1"/>
</dbReference>
<keyword evidence="6" id="KW-1185">Reference proteome</keyword>
<dbReference type="OrthoDB" id="72325at2759"/>
<dbReference type="EMBL" id="LR899669">
    <property type="protein sequence ID" value="CAD7241585.1"/>
    <property type="molecule type" value="Genomic_DNA"/>
</dbReference>
<gene>
    <name evidence="5" type="ORF">DSTB1V02_LOCUS1573</name>
</gene>
<dbReference type="InterPro" id="IPR035269">
    <property type="entry name" value="PSMD9"/>
</dbReference>
<dbReference type="AlphaFoldDB" id="A0A7R8X2Q0"/>
<keyword evidence="2" id="KW-0143">Chaperone</keyword>
<dbReference type="InterPro" id="IPR040815">
    <property type="entry name" value="Nas2_N"/>
</dbReference>
<dbReference type="InterPro" id="IPR036034">
    <property type="entry name" value="PDZ_sf"/>
</dbReference>
<evidence type="ECO:0000256" key="2">
    <source>
        <dbReference type="ARBA" id="ARBA00023186"/>
    </source>
</evidence>